<feature type="transmembrane region" description="Helical" evidence="2">
    <location>
        <begin position="61"/>
        <end position="81"/>
    </location>
</feature>
<feature type="transmembrane region" description="Helical" evidence="2">
    <location>
        <begin position="88"/>
        <end position="108"/>
    </location>
</feature>
<dbReference type="Pfam" id="PF23600">
    <property type="entry name" value="CdpA_N"/>
    <property type="match status" value="1"/>
</dbReference>
<dbReference type="Pfam" id="PF23601">
    <property type="entry name" value="CdpA_C"/>
    <property type="match status" value="1"/>
</dbReference>
<gene>
    <name evidence="5" type="ordered locus">Halru_2271</name>
</gene>
<proteinExistence type="predicted"/>
<dbReference type="OrthoDB" id="235883at2157"/>
<dbReference type="STRING" id="797302.Halru_2271"/>
<protein>
    <submittedName>
        <fullName evidence="5">Uncharacterized protein</fullName>
    </submittedName>
</protein>
<dbReference type="RefSeq" id="WP_015301466.1">
    <property type="nucleotide sequence ID" value="NC_019964.1"/>
</dbReference>
<evidence type="ECO:0000256" key="1">
    <source>
        <dbReference type="SAM" id="MobiDB-lite"/>
    </source>
</evidence>
<evidence type="ECO:0000313" key="5">
    <source>
        <dbReference type="EMBL" id="AGB16857.1"/>
    </source>
</evidence>
<sequence>MTSLSEAYEGNKREVTSTRRLYTGTALVLAGGVLAVLAILVATTDVLSFVASGKLPSREAAGTLGGLAVPLVLVGVFTVLPAGRRAQAAAAISASICLLGVALFRYAYPHHWDGHGQELTFFVAIVYLLGLFSAIWCLFVVVVNFKMRNDPGGALEMNVTRQTHTTVVESEDRPEGVSSVGFLGSTPDGDVETQTNEGATSRTGRVTQAVSDAASAMSGSGSSRRSPDRPTATSDGGVETSDISSPLDSAAATDRTTPAEPADHYCGNCTHFEYRRESTGMVPHCTYQGTHMDDMDPCEEWEPNQ</sequence>
<keyword evidence="2" id="KW-0472">Membrane</keyword>
<feature type="compositionally biased region" description="Low complexity" evidence="1">
    <location>
        <begin position="211"/>
        <end position="224"/>
    </location>
</feature>
<feature type="transmembrane region" description="Helical" evidence="2">
    <location>
        <begin position="21"/>
        <end position="41"/>
    </location>
</feature>
<dbReference type="GeneID" id="14376779"/>
<dbReference type="HOGENOM" id="CLU_800808_0_0_2"/>
<feature type="domain" description="Cell division protein A C-terminal" evidence="4">
    <location>
        <begin position="263"/>
        <end position="304"/>
    </location>
</feature>
<organism evidence="5 6">
    <name type="scientific">Halovivax ruber (strain DSM 18193 / JCM 13892 / XH-70)</name>
    <dbReference type="NCBI Taxonomy" id="797302"/>
    <lineage>
        <taxon>Archaea</taxon>
        <taxon>Methanobacteriati</taxon>
        <taxon>Methanobacteriota</taxon>
        <taxon>Stenosarchaea group</taxon>
        <taxon>Halobacteria</taxon>
        <taxon>Halobacteriales</taxon>
        <taxon>Natrialbaceae</taxon>
        <taxon>Halovivax</taxon>
    </lineage>
</organism>
<evidence type="ECO:0000256" key="2">
    <source>
        <dbReference type="SAM" id="Phobius"/>
    </source>
</evidence>
<dbReference type="KEGG" id="hru:Halru_2271"/>
<keyword evidence="2" id="KW-1133">Transmembrane helix</keyword>
<feature type="compositionally biased region" description="Polar residues" evidence="1">
    <location>
        <begin position="192"/>
        <end position="210"/>
    </location>
</feature>
<dbReference type="InterPro" id="IPR055563">
    <property type="entry name" value="CdpA_N"/>
</dbReference>
<reference evidence="5" key="1">
    <citation type="submission" date="2011-09" db="EMBL/GenBank/DDBJ databases">
        <title>Complete sequence of Halovivax ruber XH-70.</title>
        <authorList>
            <consortium name="US DOE Joint Genome Institute"/>
            <person name="Lucas S."/>
            <person name="Han J."/>
            <person name="Lapidus A."/>
            <person name="Cheng J.-F."/>
            <person name="Goodwin L."/>
            <person name="Pitluck S."/>
            <person name="Peters L."/>
            <person name="Mikhailova N."/>
            <person name="Davenport K."/>
            <person name="Detter J.C."/>
            <person name="Han C."/>
            <person name="Tapia R."/>
            <person name="Land M."/>
            <person name="Hauser L."/>
            <person name="Kyrpides N."/>
            <person name="Ivanova N."/>
            <person name="Pagani I."/>
            <person name="Sproer C."/>
            <person name="Anderson I."/>
            <person name="Woyke T."/>
        </authorList>
    </citation>
    <scope>NUCLEOTIDE SEQUENCE</scope>
    <source>
        <strain evidence="5">XH-70</strain>
    </source>
</reference>
<evidence type="ECO:0000259" key="4">
    <source>
        <dbReference type="Pfam" id="PF23601"/>
    </source>
</evidence>
<dbReference type="EMBL" id="CP003050">
    <property type="protein sequence ID" value="AGB16857.1"/>
    <property type="molecule type" value="Genomic_DNA"/>
</dbReference>
<dbReference type="Proteomes" id="UP000010846">
    <property type="component" value="Chromosome"/>
</dbReference>
<name>L0IFX6_HALRX</name>
<keyword evidence="6" id="KW-1185">Reference proteome</keyword>
<accession>L0IFX6</accession>
<evidence type="ECO:0000313" key="6">
    <source>
        <dbReference type="Proteomes" id="UP000010846"/>
    </source>
</evidence>
<feature type="domain" description="Cell division protein A N-terminal" evidence="3">
    <location>
        <begin position="2"/>
        <end position="151"/>
    </location>
</feature>
<feature type="transmembrane region" description="Helical" evidence="2">
    <location>
        <begin position="120"/>
        <end position="143"/>
    </location>
</feature>
<keyword evidence="2" id="KW-0812">Transmembrane</keyword>
<dbReference type="AlphaFoldDB" id="L0IFX6"/>
<dbReference type="InterPro" id="IPR055564">
    <property type="entry name" value="CdpA_C"/>
</dbReference>
<evidence type="ECO:0000259" key="3">
    <source>
        <dbReference type="Pfam" id="PF23600"/>
    </source>
</evidence>
<dbReference type="eggNOG" id="arCOG02827">
    <property type="taxonomic scope" value="Archaea"/>
</dbReference>
<feature type="region of interest" description="Disordered" evidence="1">
    <location>
        <begin position="165"/>
        <end position="265"/>
    </location>
</feature>